<dbReference type="STRING" id="265719.SAMN04488509_11244"/>
<keyword evidence="4" id="KW-1185">Reference proteome</keyword>
<dbReference type="InterPro" id="IPR036928">
    <property type="entry name" value="AS_sf"/>
</dbReference>
<dbReference type="InterPro" id="IPR023631">
    <property type="entry name" value="Amidase_dom"/>
</dbReference>
<evidence type="ECO:0000256" key="1">
    <source>
        <dbReference type="SAM" id="SignalP"/>
    </source>
</evidence>
<feature type="chain" id="PRO_5011494864" evidence="1">
    <location>
        <begin position="22"/>
        <end position="522"/>
    </location>
</feature>
<keyword evidence="1" id="KW-0732">Signal</keyword>
<dbReference type="Pfam" id="PF01425">
    <property type="entry name" value="Amidase"/>
    <property type="match status" value="1"/>
</dbReference>
<evidence type="ECO:0000313" key="3">
    <source>
        <dbReference type="EMBL" id="SDD97485.1"/>
    </source>
</evidence>
<dbReference type="AlphaFoldDB" id="A0A1G6Z6J1"/>
<dbReference type="PANTHER" id="PTHR42678">
    <property type="entry name" value="AMIDASE"/>
    <property type="match status" value="1"/>
</dbReference>
<protein>
    <submittedName>
        <fullName evidence="3">Amidase</fullName>
    </submittedName>
</protein>
<name>A0A1G6Z6J1_9GAMM</name>
<feature type="signal peptide" evidence="1">
    <location>
        <begin position="1"/>
        <end position="21"/>
    </location>
</feature>
<dbReference type="NCBIfam" id="NF005300">
    <property type="entry name" value="PRK06828.1"/>
    <property type="match status" value="1"/>
</dbReference>
<evidence type="ECO:0000259" key="2">
    <source>
        <dbReference type="Pfam" id="PF01425"/>
    </source>
</evidence>
<reference evidence="3 4" key="1">
    <citation type="submission" date="2016-10" db="EMBL/GenBank/DDBJ databases">
        <authorList>
            <person name="de Groot N.N."/>
        </authorList>
    </citation>
    <scope>NUCLEOTIDE SEQUENCE [LARGE SCALE GENOMIC DNA]</scope>
    <source>
        <strain evidence="3 4">DSM 16957</strain>
    </source>
</reference>
<dbReference type="EMBL" id="FNAG01000012">
    <property type="protein sequence ID" value="SDD97485.1"/>
    <property type="molecule type" value="Genomic_DNA"/>
</dbReference>
<gene>
    <name evidence="3" type="ORF">SAMN04488509_11244</name>
</gene>
<dbReference type="NCBIfam" id="NF006006">
    <property type="entry name" value="PRK08137.1"/>
    <property type="match status" value="1"/>
</dbReference>
<dbReference type="RefSeq" id="WP_091244600.1">
    <property type="nucleotide sequence ID" value="NZ_FNAG01000012.1"/>
</dbReference>
<dbReference type="Gene3D" id="3.90.1300.10">
    <property type="entry name" value="Amidase signature (AS) domain"/>
    <property type="match status" value="1"/>
</dbReference>
<feature type="domain" description="Amidase" evidence="2">
    <location>
        <begin position="45"/>
        <end position="493"/>
    </location>
</feature>
<sequence>MRPLIALLPLLLGLASPGLRAFEVEEASIEELAAAQAAGTVSAQDLVRAYIDRIERIDRAGPRINSVIELNPDALKIAEALDAERAAGTIRGPLHGIPVLLKDNIDTGDAMQTSAGSIALVGEPAAQDATVAARLREAGAVILGKTNLSEWANFRGRRSSSGWSSRGGQTRNPYALERSPCGSSSGSGAAAAASLATATIGTETDGSILCPSSVNGLVGIKPSIGLVSRAGIVPISSSQDTAGPMARSVRDAALLLQAVVGSDPRDPSTVDSGAPEVDYLAALDAGALKGARIGVVRELAGFHRGVDARFEAAIEALREAGAEIVDNVSLPTRAEASRNELTVLVHEFRDDLNAYLATRSGVPVKTIDEVIAFNGARADTVLRWFGQQWMEQAAASGGTEVPAYLRARDDARRLAGPEGIDAAMAEHRLDALIGPSTGPAWRVDWVNGDSPSGGSSGMAAVAGYPSISVPMGQVHGLPVGLTLFGAKFSEAKLIGYAYAFEQATQWRKPPTYTERGPAGAEE</sequence>
<dbReference type="Proteomes" id="UP000199603">
    <property type="component" value="Unassembled WGS sequence"/>
</dbReference>
<dbReference type="PANTHER" id="PTHR42678:SF34">
    <property type="entry name" value="OS04G0183300 PROTEIN"/>
    <property type="match status" value="1"/>
</dbReference>
<accession>A0A1G6Z6J1</accession>
<dbReference type="SUPFAM" id="SSF75304">
    <property type="entry name" value="Amidase signature (AS) enzymes"/>
    <property type="match status" value="1"/>
</dbReference>
<organism evidence="3 4">
    <name type="scientific">Aquimonas voraii</name>
    <dbReference type="NCBI Taxonomy" id="265719"/>
    <lineage>
        <taxon>Bacteria</taxon>
        <taxon>Pseudomonadati</taxon>
        <taxon>Pseudomonadota</taxon>
        <taxon>Gammaproteobacteria</taxon>
        <taxon>Lysobacterales</taxon>
        <taxon>Lysobacteraceae</taxon>
        <taxon>Aquimonas</taxon>
    </lineage>
</organism>
<proteinExistence type="predicted"/>
<dbReference type="OrthoDB" id="8872210at2"/>
<evidence type="ECO:0000313" key="4">
    <source>
        <dbReference type="Proteomes" id="UP000199603"/>
    </source>
</evidence>